<keyword evidence="1" id="KW-0732">Signal</keyword>
<gene>
    <name evidence="2" type="ORF">NESM_000932000</name>
</gene>
<sequence>MAAGLSPTPASDAFCCGLVLLELATGQLPWVWAPVVGEGPQRSPESLAQVARAGGQVFYDMVVLRTVCVGLHLTDSLRTEGYSSSYLKLLRNAVAWDYEDRLSVTAMLRLAETYAEFYGVDRVYSDG</sequence>
<dbReference type="Proteomes" id="UP001430356">
    <property type="component" value="Unassembled WGS sequence"/>
</dbReference>
<dbReference type="EMBL" id="JAECZO010000570">
    <property type="protein sequence ID" value="KAK7199542.1"/>
    <property type="molecule type" value="Genomic_DNA"/>
</dbReference>
<evidence type="ECO:0000313" key="3">
    <source>
        <dbReference type="Proteomes" id="UP001430356"/>
    </source>
</evidence>
<evidence type="ECO:0000256" key="1">
    <source>
        <dbReference type="SAM" id="SignalP"/>
    </source>
</evidence>
<name>A0AAW0F2W5_9TRYP</name>
<dbReference type="AlphaFoldDB" id="A0AAW0F2W5"/>
<protein>
    <recommendedName>
        <fullName evidence="4">Protein kinase domain-containing protein</fullName>
    </recommendedName>
</protein>
<comment type="caution">
    <text evidence="2">The sequence shown here is derived from an EMBL/GenBank/DDBJ whole genome shotgun (WGS) entry which is preliminary data.</text>
</comment>
<dbReference type="InterPro" id="IPR011009">
    <property type="entry name" value="Kinase-like_dom_sf"/>
</dbReference>
<evidence type="ECO:0000313" key="2">
    <source>
        <dbReference type="EMBL" id="KAK7199542.1"/>
    </source>
</evidence>
<evidence type="ECO:0008006" key="4">
    <source>
        <dbReference type="Google" id="ProtNLM"/>
    </source>
</evidence>
<keyword evidence="3" id="KW-1185">Reference proteome</keyword>
<feature type="signal peptide" evidence="1">
    <location>
        <begin position="1"/>
        <end position="26"/>
    </location>
</feature>
<accession>A0AAW0F2W5</accession>
<feature type="chain" id="PRO_5043396056" description="Protein kinase domain-containing protein" evidence="1">
    <location>
        <begin position="27"/>
        <end position="127"/>
    </location>
</feature>
<dbReference type="SUPFAM" id="SSF56112">
    <property type="entry name" value="Protein kinase-like (PK-like)"/>
    <property type="match status" value="1"/>
</dbReference>
<reference evidence="2 3" key="1">
    <citation type="journal article" date="2021" name="MBio">
        <title>A New Model Trypanosomatid, Novymonas esmeraldas: Genomic Perception of Its 'Candidatus Pandoraea novymonadis' Endosymbiont.</title>
        <authorList>
            <person name="Zakharova A."/>
            <person name="Saura A."/>
            <person name="Butenko A."/>
            <person name="Podesvova L."/>
            <person name="Warmusova S."/>
            <person name="Kostygov A.Y."/>
            <person name="Nenarokova A."/>
            <person name="Lukes J."/>
            <person name="Opperdoes F.R."/>
            <person name="Yurchenko V."/>
        </authorList>
    </citation>
    <scope>NUCLEOTIDE SEQUENCE [LARGE SCALE GENOMIC DNA]</scope>
    <source>
        <strain evidence="2 3">E262AT.01</strain>
    </source>
</reference>
<organism evidence="2 3">
    <name type="scientific">Novymonas esmeraldas</name>
    <dbReference type="NCBI Taxonomy" id="1808958"/>
    <lineage>
        <taxon>Eukaryota</taxon>
        <taxon>Discoba</taxon>
        <taxon>Euglenozoa</taxon>
        <taxon>Kinetoplastea</taxon>
        <taxon>Metakinetoplastina</taxon>
        <taxon>Trypanosomatida</taxon>
        <taxon>Trypanosomatidae</taxon>
        <taxon>Novymonas</taxon>
    </lineage>
</organism>
<dbReference type="Gene3D" id="1.10.510.10">
    <property type="entry name" value="Transferase(Phosphotransferase) domain 1"/>
    <property type="match status" value="1"/>
</dbReference>
<proteinExistence type="predicted"/>